<dbReference type="SUPFAM" id="SSF54001">
    <property type="entry name" value="Cysteine proteinases"/>
    <property type="match status" value="1"/>
</dbReference>
<proteinExistence type="inferred from homology"/>
<evidence type="ECO:0000256" key="4">
    <source>
        <dbReference type="ARBA" id="ARBA00022807"/>
    </source>
</evidence>
<dbReference type="AlphaFoldDB" id="A0A8I1WGN5"/>
<evidence type="ECO:0000313" key="7">
    <source>
        <dbReference type="EMBL" id="MBO3796505.1"/>
    </source>
</evidence>
<keyword evidence="4" id="KW-0788">Thiol protease</keyword>
<sequence length="338" mass="36799">MVRVSLLLKDNWKEVLIGLIIVPAALIIIIAGALELDTGGGGDVSNSPYGTANVPSYIAKWRPLLEEYTTKYGVAEYTEFLLALMNQEIGPTKTLDIMQSSESLGLPPNAIQDPAVSVDAGVKHFKSVLEQGKKAGVDFNTIVQSYNYGTGYIGFVAKHGKKYTKELAQEFSGMMAAKNGWSSYGDPDYVAHVMRYLKQNQGDIAVNGASDSPLGVKAFNDVMKEAKKYEGQPYVFGGDTPASGFDCSGLTQWVYRKAGINLPRTAQMQYDAVAKVSDPKPGDMVFFKGTYNAGVPITHVGIYIDNNTMYDSNNGGIGFHKLSGYWEKHLAGYGRPKR</sequence>
<keyword evidence="3" id="KW-0378">Hydrolase</keyword>
<accession>A0A8I1WGN5</accession>
<dbReference type="CDD" id="cd16891">
    <property type="entry name" value="CwlT-like"/>
    <property type="match status" value="1"/>
</dbReference>
<dbReference type="InterPro" id="IPR051202">
    <property type="entry name" value="Peptidase_C40"/>
</dbReference>
<feature type="transmembrane region" description="Helical" evidence="5">
    <location>
        <begin position="15"/>
        <end position="34"/>
    </location>
</feature>
<dbReference type="EMBL" id="JAGFPW010000026">
    <property type="protein sequence ID" value="MBO3796505.1"/>
    <property type="molecule type" value="Genomic_DNA"/>
</dbReference>
<evidence type="ECO:0000256" key="3">
    <source>
        <dbReference type="ARBA" id="ARBA00022801"/>
    </source>
</evidence>
<organism evidence="7 8">
    <name type="scientific">Bacillus subtilis</name>
    <dbReference type="NCBI Taxonomy" id="1423"/>
    <lineage>
        <taxon>Bacteria</taxon>
        <taxon>Bacillati</taxon>
        <taxon>Bacillota</taxon>
        <taxon>Bacilli</taxon>
        <taxon>Bacillales</taxon>
        <taxon>Bacillaceae</taxon>
        <taxon>Bacillus</taxon>
    </lineage>
</organism>
<dbReference type="Pfam" id="PF00877">
    <property type="entry name" value="NLPC_P60"/>
    <property type="match status" value="1"/>
</dbReference>
<reference evidence="7" key="1">
    <citation type="submission" date="2021-03" db="EMBL/GenBank/DDBJ databases">
        <title>Isolation of Bacillus subtilis from fermented food sample.</title>
        <authorList>
            <person name="Lakshmanan V."/>
            <person name="Athira K."/>
            <person name="Rajagopal K."/>
        </authorList>
    </citation>
    <scope>NUCLEOTIDE SEQUENCE</scope>
    <source>
        <strain evidence="7">S1</strain>
    </source>
</reference>
<keyword evidence="5" id="KW-0472">Membrane</keyword>
<evidence type="ECO:0000256" key="1">
    <source>
        <dbReference type="ARBA" id="ARBA00007074"/>
    </source>
</evidence>
<dbReference type="PROSITE" id="PS51935">
    <property type="entry name" value="NLPC_P60"/>
    <property type="match status" value="1"/>
</dbReference>
<dbReference type="GO" id="GO:0006508">
    <property type="term" value="P:proteolysis"/>
    <property type="evidence" value="ECO:0007669"/>
    <property type="project" value="UniProtKB-KW"/>
</dbReference>
<dbReference type="Gene3D" id="3.90.1720.10">
    <property type="entry name" value="endopeptidase domain like (from Nostoc punctiforme)"/>
    <property type="match status" value="1"/>
</dbReference>
<dbReference type="InterPro" id="IPR023346">
    <property type="entry name" value="Lysozyme-like_dom_sf"/>
</dbReference>
<comment type="similarity">
    <text evidence="1">Belongs to the peptidase C40 family.</text>
</comment>
<gene>
    <name evidence="7" type="ORF">J5227_19850</name>
</gene>
<keyword evidence="2" id="KW-0645">Protease</keyword>
<evidence type="ECO:0000313" key="8">
    <source>
        <dbReference type="Proteomes" id="UP000665181"/>
    </source>
</evidence>
<dbReference type="GO" id="GO:0008234">
    <property type="term" value="F:cysteine-type peptidase activity"/>
    <property type="evidence" value="ECO:0007669"/>
    <property type="project" value="UniProtKB-KW"/>
</dbReference>
<keyword evidence="5" id="KW-1133">Transmembrane helix</keyword>
<dbReference type="Gene3D" id="1.10.530.10">
    <property type="match status" value="1"/>
</dbReference>
<dbReference type="InterPro" id="IPR038765">
    <property type="entry name" value="Papain-like_cys_pep_sf"/>
</dbReference>
<evidence type="ECO:0000256" key="5">
    <source>
        <dbReference type="SAM" id="Phobius"/>
    </source>
</evidence>
<dbReference type="InterPro" id="IPR047194">
    <property type="entry name" value="CwlT-like_lysozyme"/>
</dbReference>
<evidence type="ECO:0000259" key="6">
    <source>
        <dbReference type="PROSITE" id="PS51935"/>
    </source>
</evidence>
<dbReference type="Pfam" id="PF13702">
    <property type="entry name" value="Lysozyme_like"/>
    <property type="match status" value="1"/>
</dbReference>
<dbReference type="SUPFAM" id="SSF53955">
    <property type="entry name" value="Lysozyme-like"/>
    <property type="match status" value="1"/>
</dbReference>
<dbReference type="PANTHER" id="PTHR47053">
    <property type="entry name" value="MUREIN DD-ENDOPEPTIDASE MEPH-RELATED"/>
    <property type="match status" value="1"/>
</dbReference>
<protein>
    <submittedName>
        <fullName evidence="7">Lysozyme family protein</fullName>
    </submittedName>
</protein>
<dbReference type="Proteomes" id="UP000665181">
    <property type="component" value="Unassembled WGS sequence"/>
</dbReference>
<keyword evidence="5" id="KW-0812">Transmembrane</keyword>
<comment type="caution">
    <text evidence="7">The sequence shown here is derived from an EMBL/GenBank/DDBJ whole genome shotgun (WGS) entry which is preliminary data.</text>
</comment>
<dbReference type="InterPro" id="IPR000064">
    <property type="entry name" value="NLP_P60_dom"/>
</dbReference>
<dbReference type="PANTHER" id="PTHR47053:SF5">
    <property type="entry name" value="BIFUNCTIONAL MURAMIDASE_DL-ENDOPEPTIDASE CWLT"/>
    <property type="match status" value="1"/>
</dbReference>
<name>A0A8I1WGN5_BACIU</name>
<feature type="domain" description="NlpC/P60" evidence="6">
    <location>
        <begin position="216"/>
        <end position="337"/>
    </location>
</feature>
<evidence type="ECO:0000256" key="2">
    <source>
        <dbReference type="ARBA" id="ARBA00022670"/>
    </source>
</evidence>